<dbReference type="AlphaFoldDB" id="A0AAW2V651"/>
<dbReference type="PANTHER" id="PTHR11439:SF511">
    <property type="match status" value="1"/>
</dbReference>
<comment type="caution">
    <text evidence="1">The sequence shown here is derived from an EMBL/GenBank/DDBJ whole genome shotgun (WGS) entry which is preliminary data.</text>
</comment>
<gene>
    <name evidence="1" type="ORF">Sradi_0922000</name>
</gene>
<reference evidence="1" key="2">
    <citation type="journal article" date="2024" name="Plant">
        <title>Genomic evolution and insights into agronomic trait innovations of Sesamum species.</title>
        <authorList>
            <person name="Miao H."/>
            <person name="Wang L."/>
            <person name="Qu L."/>
            <person name="Liu H."/>
            <person name="Sun Y."/>
            <person name="Le M."/>
            <person name="Wang Q."/>
            <person name="Wei S."/>
            <person name="Zheng Y."/>
            <person name="Lin W."/>
            <person name="Duan Y."/>
            <person name="Cao H."/>
            <person name="Xiong S."/>
            <person name="Wang X."/>
            <person name="Wei L."/>
            <person name="Li C."/>
            <person name="Ma Q."/>
            <person name="Ju M."/>
            <person name="Zhao R."/>
            <person name="Li G."/>
            <person name="Mu C."/>
            <person name="Tian Q."/>
            <person name="Mei H."/>
            <person name="Zhang T."/>
            <person name="Gao T."/>
            <person name="Zhang H."/>
        </authorList>
    </citation>
    <scope>NUCLEOTIDE SEQUENCE</scope>
    <source>
        <strain evidence="1">G02</strain>
    </source>
</reference>
<organism evidence="1">
    <name type="scientific">Sesamum radiatum</name>
    <name type="common">Black benniseed</name>
    <dbReference type="NCBI Taxonomy" id="300843"/>
    <lineage>
        <taxon>Eukaryota</taxon>
        <taxon>Viridiplantae</taxon>
        <taxon>Streptophyta</taxon>
        <taxon>Embryophyta</taxon>
        <taxon>Tracheophyta</taxon>
        <taxon>Spermatophyta</taxon>
        <taxon>Magnoliopsida</taxon>
        <taxon>eudicotyledons</taxon>
        <taxon>Gunneridae</taxon>
        <taxon>Pentapetalae</taxon>
        <taxon>asterids</taxon>
        <taxon>lamiids</taxon>
        <taxon>Lamiales</taxon>
        <taxon>Pedaliaceae</taxon>
        <taxon>Sesamum</taxon>
    </lineage>
</organism>
<evidence type="ECO:0000313" key="1">
    <source>
        <dbReference type="EMBL" id="KAL0423872.1"/>
    </source>
</evidence>
<proteinExistence type="predicted"/>
<name>A0AAW2V651_SESRA</name>
<dbReference type="EMBL" id="JACGWJ010000004">
    <property type="protein sequence ID" value="KAL0423872.1"/>
    <property type="molecule type" value="Genomic_DNA"/>
</dbReference>
<reference evidence="1" key="1">
    <citation type="submission" date="2020-06" db="EMBL/GenBank/DDBJ databases">
        <authorList>
            <person name="Li T."/>
            <person name="Hu X."/>
            <person name="Zhang T."/>
            <person name="Song X."/>
            <person name="Zhang H."/>
            <person name="Dai N."/>
            <person name="Sheng W."/>
            <person name="Hou X."/>
            <person name="Wei L."/>
        </authorList>
    </citation>
    <scope>NUCLEOTIDE SEQUENCE</scope>
    <source>
        <strain evidence="1">G02</strain>
        <tissue evidence="1">Leaf</tissue>
    </source>
</reference>
<dbReference type="PANTHER" id="PTHR11439">
    <property type="entry name" value="GAG-POL-RELATED RETROTRANSPOSON"/>
    <property type="match status" value="1"/>
</dbReference>
<protein>
    <submittedName>
        <fullName evidence="1">Mitochondrial protein</fullName>
    </submittedName>
</protein>
<accession>A0AAW2V651</accession>
<sequence length="184" mass="20608">MGPCESSIVEVKRYLDELFIIKDLGYAKFFLGLEIARSTRRTLVTQSKFIRDIIHDTGLFDAKAAHTPFPMGVKLTADSGALLTDPEPYIRLVGRLFYLGFTRPDISHGAQQLSQFVQHPCQQHLDVVLHLVCYLKGCSTQGLFFTVNNDLNLHGYSDADWATCSDSRKSLTGFCIFLGRSLIS</sequence>